<dbReference type="Pfam" id="PF13541">
    <property type="entry name" value="ChlI"/>
    <property type="match status" value="1"/>
</dbReference>
<dbReference type="SUPFAM" id="SSF52540">
    <property type="entry name" value="P-loop containing nucleoside triphosphate hydrolases"/>
    <property type="match status" value="1"/>
</dbReference>
<reference evidence="5 6" key="1">
    <citation type="submission" date="2017-05" db="EMBL/GenBank/DDBJ databases">
        <title>Complete and WGS of Bordetella genogroups.</title>
        <authorList>
            <person name="Spilker T."/>
            <person name="LiPuma J."/>
        </authorList>
    </citation>
    <scope>NUCLEOTIDE SEQUENCE [LARGE SCALE GENOMIC DNA]</scope>
    <source>
        <strain evidence="5 6">AU17610</strain>
    </source>
</reference>
<comment type="similarity">
    <text evidence="1">Belongs to the Mg-chelatase subunits D/I family. ComM subfamily.</text>
</comment>
<dbReference type="GO" id="GO:0005524">
    <property type="term" value="F:ATP binding"/>
    <property type="evidence" value="ECO:0007669"/>
    <property type="project" value="UniProtKB-KW"/>
</dbReference>
<evidence type="ECO:0000256" key="2">
    <source>
        <dbReference type="ARBA" id="ARBA00022741"/>
    </source>
</evidence>
<name>A0A261S8G9_9BORD</name>
<dbReference type="Proteomes" id="UP000217005">
    <property type="component" value="Unassembled WGS sequence"/>
</dbReference>
<dbReference type="InterPro" id="IPR020568">
    <property type="entry name" value="Ribosomal_Su5_D2-typ_SF"/>
</dbReference>
<dbReference type="OrthoDB" id="9813147at2"/>
<dbReference type="InterPro" id="IPR027417">
    <property type="entry name" value="P-loop_NTPase"/>
</dbReference>
<dbReference type="InterPro" id="IPR045006">
    <property type="entry name" value="CHLI-like"/>
</dbReference>
<organism evidence="5 6">
    <name type="scientific">Bordetella genomosp. 1</name>
    <dbReference type="NCBI Taxonomy" id="1395607"/>
    <lineage>
        <taxon>Bacteria</taxon>
        <taxon>Pseudomonadati</taxon>
        <taxon>Pseudomonadota</taxon>
        <taxon>Betaproteobacteria</taxon>
        <taxon>Burkholderiales</taxon>
        <taxon>Alcaligenaceae</taxon>
        <taxon>Bordetella</taxon>
    </lineage>
</organism>
<keyword evidence="5" id="KW-0378">Hydrolase</keyword>
<evidence type="ECO:0000256" key="1">
    <source>
        <dbReference type="ARBA" id="ARBA00006354"/>
    </source>
</evidence>
<accession>A0A261S8G9</accession>
<dbReference type="InterPro" id="IPR000523">
    <property type="entry name" value="Mg_chelatse_chII-like_cat_dom"/>
</dbReference>
<gene>
    <name evidence="5" type="ORF">CEG14_17615</name>
</gene>
<dbReference type="InterPro" id="IPR004482">
    <property type="entry name" value="Mg_chelat-rel"/>
</dbReference>
<dbReference type="GO" id="GO:0008233">
    <property type="term" value="F:peptidase activity"/>
    <property type="evidence" value="ECO:0007669"/>
    <property type="project" value="UniProtKB-KW"/>
</dbReference>
<dbReference type="Gene3D" id="3.40.50.300">
    <property type="entry name" value="P-loop containing nucleotide triphosphate hydrolases"/>
    <property type="match status" value="1"/>
</dbReference>
<comment type="caution">
    <text evidence="5">The sequence shown here is derived from an EMBL/GenBank/DDBJ whole genome shotgun (WGS) entry which is preliminary data.</text>
</comment>
<dbReference type="PANTHER" id="PTHR32039:SF7">
    <property type="entry name" value="COMPETENCE PROTEIN COMM"/>
    <property type="match status" value="1"/>
</dbReference>
<dbReference type="InterPro" id="IPR014721">
    <property type="entry name" value="Ribsml_uS5_D2-typ_fold_subgr"/>
</dbReference>
<dbReference type="GO" id="GO:0006508">
    <property type="term" value="P:proteolysis"/>
    <property type="evidence" value="ECO:0007669"/>
    <property type="project" value="UniProtKB-KW"/>
</dbReference>
<sequence>MTLAVFASRALAGLDTPVVRVEVHVAGGLPVFTVVGLPDTEVRESRERVRAAIVNSGFEFPHGRVTVNLSPGDLRKASARFDLPIALGVLQASQQLSLGGAYADGAALAGLVLAGELSLTGALVPVAQSLALALGVARTDPGATLVLPAGSAAQAAWVPGLRVHGARSLGEVAAWLAGHATLPDACAAAQPAAPAWPCLSDVRGQAQGRRVLEIAAAGGHSLLMMGPPGSGKSMLAQRLPGLLPPLRRAAALECAAIADLAGVARPFGSVPWRAPHHCASPAALVGGGGRPRPGEVTLAHHGVLFLDELPEFARAALEALREPLETGEVAITRALHRAVFPARFQLVAAMNPCPCGWRGHPQRACRCTPDQVARYAGRVSGPLLDRIDLHLHVPAVAPARLKDPPGETSAQVRARVRRCRRRQRLRQGCANAALQGAALTQACALDGDAQVWLARALEQAGMSARGAHRLLRVARTLADLEGAGPVRVPHLAEALQYRQGPGGAR</sequence>
<dbReference type="InterPro" id="IPR001208">
    <property type="entry name" value="MCM_dom"/>
</dbReference>
<dbReference type="InterPro" id="IPR025158">
    <property type="entry name" value="Mg_chelat-rel_C"/>
</dbReference>
<evidence type="ECO:0000256" key="3">
    <source>
        <dbReference type="ARBA" id="ARBA00022840"/>
    </source>
</evidence>
<keyword evidence="2" id="KW-0547">Nucleotide-binding</keyword>
<proteinExistence type="inferred from homology"/>
<dbReference type="Pfam" id="PF01078">
    <property type="entry name" value="Mg_chelatase"/>
    <property type="match status" value="1"/>
</dbReference>
<dbReference type="AlphaFoldDB" id="A0A261S8G9"/>
<evidence type="ECO:0000313" key="6">
    <source>
        <dbReference type="Proteomes" id="UP000217005"/>
    </source>
</evidence>
<evidence type="ECO:0000313" key="5">
    <source>
        <dbReference type="EMBL" id="OZI32723.1"/>
    </source>
</evidence>
<dbReference type="InterPro" id="IPR003593">
    <property type="entry name" value="AAA+_ATPase"/>
</dbReference>
<dbReference type="SUPFAM" id="SSF54211">
    <property type="entry name" value="Ribosomal protein S5 domain 2-like"/>
    <property type="match status" value="1"/>
</dbReference>
<protein>
    <submittedName>
        <fullName evidence="5">ATP-dependent protease</fullName>
    </submittedName>
</protein>
<keyword evidence="5" id="KW-0645">Protease</keyword>
<dbReference type="EMBL" id="NEVL01000004">
    <property type="protein sequence ID" value="OZI32723.1"/>
    <property type="molecule type" value="Genomic_DNA"/>
</dbReference>
<dbReference type="Gene3D" id="3.30.230.10">
    <property type="match status" value="1"/>
</dbReference>
<dbReference type="RefSeq" id="WP_094827722.1">
    <property type="nucleotide sequence ID" value="NZ_NEVL01000004.1"/>
</dbReference>
<feature type="domain" description="AAA+ ATPase" evidence="4">
    <location>
        <begin position="218"/>
        <end position="397"/>
    </location>
</feature>
<dbReference type="Pfam" id="PF13335">
    <property type="entry name" value="Mg_chelatase_C"/>
    <property type="match status" value="1"/>
</dbReference>
<evidence type="ECO:0000259" key="4">
    <source>
        <dbReference type="SMART" id="SM00382"/>
    </source>
</evidence>
<dbReference type="PRINTS" id="PR01657">
    <property type="entry name" value="MCMFAMILY"/>
</dbReference>
<dbReference type="PANTHER" id="PTHR32039">
    <property type="entry name" value="MAGNESIUM-CHELATASE SUBUNIT CHLI"/>
    <property type="match status" value="1"/>
</dbReference>
<keyword evidence="3" id="KW-0067">ATP-binding</keyword>
<dbReference type="SMART" id="SM00382">
    <property type="entry name" value="AAA"/>
    <property type="match status" value="1"/>
</dbReference>
<dbReference type="NCBIfam" id="TIGR00368">
    <property type="entry name" value="YifB family Mg chelatase-like AAA ATPase"/>
    <property type="match status" value="1"/>
</dbReference>
<dbReference type="GO" id="GO:0003677">
    <property type="term" value="F:DNA binding"/>
    <property type="evidence" value="ECO:0007669"/>
    <property type="project" value="InterPro"/>
</dbReference>